<keyword evidence="7" id="KW-0418">Kinase</keyword>
<gene>
    <name evidence="7" type="ORF">AV274_6432</name>
</gene>
<keyword evidence="2 4" id="KW-0547">Nucleotide-binding</keyword>
<dbReference type="GO" id="GO:0005524">
    <property type="term" value="F:ATP binding"/>
    <property type="evidence" value="ECO:0007669"/>
    <property type="project" value="UniProtKB-UniRule"/>
</dbReference>
<dbReference type="OrthoDB" id="10252354at2759"/>
<organism evidence="7 8">
    <name type="scientific">Blastocystis sp. subtype 1 (strain ATCC 50177 / NandII)</name>
    <dbReference type="NCBI Taxonomy" id="478820"/>
    <lineage>
        <taxon>Eukaryota</taxon>
        <taxon>Sar</taxon>
        <taxon>Stramenopiles</taxon>
        <taxon>Bigyra</taxon>
        <taxon>Opalozoa</taxon>
        <taxon>Opalinata</taxon>
        <taxon>Blastocystidae</taxon>
        <taxon>Blastocystis</taxon>
    </lineage>
</organism>
<dbReference type="SUPFAM" id="SSF56112">
    <property type="entry name" value="Protein kinase-like (PK-like)"/>
    <property type="match status" value="1"/>
</dbReference>
<accession>A0A196S778</accession>
<evidence type="ECO:0000256" key="1">
    <source>
        <dbReference type="ARBA" id="ARBA00012513"/>
    </source>
</evidence>
<evidence type="ECO:0000313" key="7">
    <source>
        <dbReference type="EMBL" id="OAO11927.1"/>
    </source>
</evidence>
<protein>
    <recommendedName>
        <fullName evidence="1">non-specific serine/threonine protein kinase</fullName>
        <ecNumber evidence="1">2.7.11.1</ecNumber>
    </recommendedName>
</protein>
<feature type="domain" description="Protein kinase" evidence="6">
    <location>
        <begin position="9"/>
        <end position="257"/>
    </location>
</feature>
<dbReference type="SMART" id="SM00220">
    <property type="entry name" value="S_TKc"/>
    <property type="match status" value="1"/>
</dbReference>
<keyword evidence="7" id="KW-0808">Transferase</keyword>
<dbReference type="InterPro" id="IPR000719">
    <property type="entry name" value="Prot_kinase_dom"/>
</dbReference>
<dbReference type="AlphaFoldDB" id="A0A196S778"/>
<dbReference type="PANTHER" id="PTHR48012">
    <property type="entry name" value="STERILE20-LIKE KINASE, ISOFORM B-RELATED"/>
    <property type="match status" value="1"/>
</dbReference>
<dbReference type="EMBL" id="LXWW01000575">
    <property type="protein sequence ID" value="OAO11927.1"/>
    <property type="molecule type" value="Genomic_DNA"/>
</dbReference>
<comment type="caution">
    <text evidence="7">The sequence shown here is derived from an EMBL/GenBank/DDBJ whole genome shotgun (WGS) entry which is preliminary data.</text>
</comment>
<dbReference type="EC" id="2.7.11.1" evidence="1"/>
<dbReference type="PROSITE" id="PS50011">
    <property type="entry name" value="PROTEIN_KINASE_DOM"/>
    <property type="match status" value="1"/>
</dbReference>
<evidence type="ECO:0000256" key="3">
    <source>
        <dbReference type="ARBA" id="ARBA00022840"/>
    </source>
</evidence>
<proteinExistence type="predicted"/>
<sequence>MTENSIDQYECIHKLGEGGYGEVFQALDKKGNDYVAVKKTRIMDNGSRVQSESELLKNCSSKYIVRYFDVLQNDRELWIVMEYCRCGSLSSFLEHGNRLSEDELREIASCCLLGLYYLHNCNVMHRDIKPDNLFLSESGVIKLGDFGLAVQLEHSCSRRNTMCGTSWYMAPEVYDGNTELKSDVWSLGISLLELADGKNPFTGCSASMVMKIVCLGEAPSLTSSGWSSELVDFVGRCLAKDVRERASVSELLGHPFVRDAVERIKQKGYSSVLFQLAERVAGQAPTTVVEEVGERAAVRRVLEVKEEEELFEGDGETEVVTVREGVGDNADLDVWRLDECAVLRELVVGNGCVTFVRELRLVGFERLEKVEVGDGCFSQASGGVFELVNCPRLRSVRIGDGSFVKAVRAAFENLPALTSIVLGKDVFMGEAEDASCLVLKNLRELRELRGKMMTLRNVKEVEATGLPRLSKCVLPTAFKCVRRVAMEDAGKLEENELLRKALEESISNSSDDDIFSVDSELFEEIFVKGAGLSPLDDDLFSDHSFFDNSPRPGS</sequence>
<dbReference type="InterPro" id="IPR017441">
    <property type="entry name" value="Protein_kinase_ATP_BS"/>
</dbReference>
<dbReference type="Proteomes" id="UP000078348">
    <property type="component" value="Unassembled WGS sequence"/>
</dbReference>
<evidence type="ECO:0000259" key="6">
    <source>
        <dbReference type="PROSITE" id="PS50011"/>
    </source>
</evidence>
<dbReference type="InterPro" id="IPR011009">
    <property type="entry name" value="Kinase-like_dom_sf"/>
</dbReference>
<keyword evidence="3 4" id="KW-0067">ATP-binding</keyword>
<dbReference type="InterPro" id="IPR050629">
    <property type="entry name" value="STE20/SPS1-PAK"/>
</dbReference>
<name>A0A196S778_BLAHN</name>
<dbReference type="STRING" id="478820.A0A196S778"/>
<dbReference type="Gene3D" id="1.10.510.10">
    <property type="entry name" value="Transferase(Phosphotransferase) domain 1"/>
    <property type="match status" value="1"/>
</dbReference>
<dbReference type="Pfam" id="PF00069">
    <property type="entry name" value="Pkinase"/>
    <property type="match status" value="1"/>
</dbReference>
<evidence type="ECO:0000313" key="8">
    <source>
        <dbReference type="Proteomes" id="UP000078348"/>
    </source>
</evidence>
<evidence type="ECO:0000256" key="4">
    <source>
        <dbReference type="PROSITE-ProRule" id="PRU10141"/>
    </source>
</evidence>
<reference evidence="7 8" key="1">
    <citation type="submission" date="2016-05" db="EMBL/GenBank/DDBJ databases">
        <title>Nuclear genome of Blastocystis sp. subtype 1 NandII.</title>
        <authorList>
            <person name="Gentekaki E."/>
            <person name="Curtis B."/>
            <person name="Stairs C."/>
            <person name="Eme L."/>
            <person name="Herman E."/>
            <person name="Klimes V."/>
            <person name="Arias M.C."/>
            <person name="Elias M."/>
            <person name="Hilliou F."/>
            <person name="Klute M."/>
            <person name="Malik S.-B."/>
            <person name="Pightling A."/>
            <person name="Rachubinski R."/>
            <person name="Salas D."/>
            <person name="Schlacht A."/>
            <person name="Suga H."/>
            <person name="Archibald J."/>
            <person name="Ball S.G."/>
            <person name="Clark G."/>
            <person name="Dacks J."/>
            <person name="Van Der Giezen M."/>
            <person name="Tsaousis A."/>
            <person name="Roger A."/>
        </authorList>
    </citation>
    <scope>NUCLEOTIDE SEQUENCE [LARGE SCALE GENOMIC DNA]</scope>
    <source>
        <strain evidence="8">ATCC 50177 / NandII</strain>
    </source>
</reference>
<feature type="binding site" evidence="4">
    <location>
        <position position="39"/>
    </location>
    <ligand>
        <name>ATP</name>
        <dbReference type="ChEBI" id="CHEBI:30616"/>
    </ligand>
</feature>
<dbReference type="InterPro" id="IPR008271">
    <property type="entry name" value="Ser/Thr_kinase_AS"/>
</dbReference>
<dbReference type="PANTHER" id="PTHR48012:SF2">
    <property type="entry name" value="STERILE20-LIKE KINASE, ISOFORM B"/>
    <property type="match status" value="1"/>
</dbReference>
<evidence type="ECO:0000256" key="5">
    <source>
        <dbReference type="SAM" id="MobiDB-lite"/>
    </source>
</evidence>
<feature type="region of interest" description="Disordered" evidence="5">
    <location>
        <begin position="533"/>
        <end position="554"/>
    </location>
</feature>
<dbReference type="PROSITE" id="PS00108">
    <property type="entry name" value="PROTEIN_KINASE_ST"/>
    <property type="match status" value="1"/>
</dbReference>
<dbReference type="GO" id="GO:0004674">
    <property type="term" value="F:protein serine/threonine kinase activity"/>
    <property type="evidence" value="ECO:0007669"/>
    <property type="project" value="UniProtKB-EC"/>
</dbReference>
<dbReference type="PROSITE" id="PS00107">
    <property type="entry name" value="PROTEIN_KINASE_ATP"/>
    <property type="match status" value="1"/>
</dbReference>
<evidence type="ECO:0000256" key="2">
    <source>
        <dbReference type="ARBA" id="ARBA00022741"/>
    </source>
</evidence>
<keyword evidence="8" id="KW-1185">Reference proteome</keyword>
<dbReference type="GO" id="GO:0005737">
    <property type="term" value="C:cytoplasm"/>
    <property type="evidence" value="ECO:0007669"/>
    <property type="project" value="TreeGrafter"/>
</dbReference>